<comment type="subcellular location">
    <subcellularLocation>
        <location evidence="1">Cell membrane</location>
        <topology evidence="1">Multi-pass membrane protein</topology>
    </subcellularLocation>
</comment>
<keyword evidence="4 8" id="KW-0812">Transmembrane</keyword>
<evidence type="ECO:0000256" key="1">
    <source>
        <dbReference type="ARBA" id="ARBA00004651"/>
    </source>
</evidence>
<organism evidence="9 10">
    <name type="scientific">Formosa sediminum</name>
    <dbReference type="NCBI Taxonomy" id="2594004"/>
    <lineage>
        <taxon>Bacteria</taxon>
        <taxon>Pseudomonadati</taxon>
        <taxon>Bacteroidota</taxon>
        <taxon>Flavobacteriia</taxon>
        <taxon>Flavobacteriales</taxon>
        <taxon>Flavobacteriaceae</taxon>
        <taxon>Formosa</taxon>
    </lineage>
</organism>
<feature type="transmembrane region" description="Helical" evidence="8">
    <location>
        <begin position="332"/>
        <end position="349"/>
    </location>
</feature>
<proteinExistence type="inferred from homology"/>
<evidence type="ECO:0000313" key="10">
    <source>
        <dbReference type="Proteomes" id="UP000319209"/>
    </source>
</evidence>
<keyword evidence="7" id="KW-0012">Acyltransferase</keyword>
<feature type="transmembrane region" description="Helical" evidence="8">
    <location>
        <begin position="369"/>
        <end position="388"/>
    </location>
</feature>
<evidence type="ECO:0000256" key="4">
    <source>
        <dbReference type="ARBA" id="ARBA00022692"/>
    </source>
</evidence>
<feature type="transmembrane region" description="Helical" evidence="8">
    <location>
        <begin position="454"/>
        <end position="472"/>
    </location>
</feature>
<dbReference type="PANTHER" id="PTHR13285:SF18">
    <property type="entry name" value="PROTEIN-CYSTEINE N-PALMITOYLTRANSFERASE RASP"/>
    <property type="match status" value="1"/>
</dbReference>
<dbReference type="PANTHER" id="PTHR13285">
    <property type="entry name" value="ACYLTRANSFERASE"/>
    <property type="match status" value="1"/>
</dbReference>
<evidence type="ECO:0000256" key="6">
    <source>
        <dbReference type="ARBA" id="ARBA00023136"/>
    </source>
</evidence>
<feature type="transmembrane region" description="Helical" evidence="8">
    <location>
        <begin position="51"/>
        <end position="67"/>
    </location>
</feature>
<dbReference type="KEGG" id="fop:FNB79_00660"/>
<dbReference type="GO" id="GO:0042121">
    <property type="term" value="P:alginic acid biosynthetic process"/>
    <property type="evidence" value="ECO:0007669"/>
    <property type="project" value="InterPro"/>
</dbReference>
<dbReference type="GO" id="GO:0016746">
    <property type="term" value="F:acyltransferase activity"/>
    <property type="evidence" value="ECO:0007669"/>
    <property type="project" value="UniProtKB-KW"/>
</dbReference>
<keyword evidence="6 7" id="KW-0472">Membrane</keyword>
<feature type="transmembrane region" description="Helical" evidence="8">
    <location>
        <begin position="29"/>
        <end position="45"/>
    </location>
</feature>
<dbReference type="AlphaFoldDB" id="A0A516GM07"/>
<reference evidence="9 10" key="1">
    <citation type="submission" date="2019-07" db="EMBL/GenBank/DDBJ databases">
        <title>Genome sequencing for Formosa sp. PS13.</title>
        <authorList>
            <person name="Park S.-J."/>
        </authorList>
    </citation>
    <scope>NUCLEOTIDE SEQUENCE [LARGE SCALE GENOMIC DNA]</scope>
    <source>
        <strain evidence="9 10">PS13</strain>
    </source>
</reference>
<sequence length="482" mass="56907">MLFNSLDFAVFLPIVFILYWFVCNRKLGVQNTLLVIASYMFYAWWDWRFLSLIFFSTCIDYCIGLALSKEQDHFKRKLLLWVSICVNLGLLGFFKYYNFFLENFVNAFTAFGANLRYSSLNIILPVGISFYTFQTLSYTIDIYRKQLEPTKNFISFMAFVSFFPQLVAGPIERAKKLLPQFETTRVFDFEKAKDGLKQALWGLFKKMVIADNCARFVDEFFGHYEAYSGSTLLIGAFFFTIQIYCDFSGYSDIAIGVSRLFGFNLSKNFAFPYFAKNIAQFWRRWHMSLTTWFRDYVYIPLGGNQGTKAFQIRNTILLFVLIGFWHGAAWKFIVYGFINALYFLPLIIWRPKRTDRNDVNTNHLIPSRAEFIGMVKTFAFLVLVRVFFRADNLQTGVSYLSKIFSVSFFTVPEFANRIDAIVLFIVILVFMSIEWVGKTNEYAIEQFAVTWKRSYRWCFYYVLVCCIFYFYAKPQQFIYFQF</sequence>
<protein>
    <submittedName>
        <fullName evidence="9">MBOAT family protein</fullName>
    </submittedName>
</protein>
<dbReference type="GO" id="GO:0005886">
    <property type="term" value="C:plasma membrane"/>
    <property type="evidence" value="ECO:0007669"/>
    <property type="project" value="UniProtKB-SubCell"/>
</dbReference>
<feature type="transmembrane region" description="Helical" evidence="8">
    <location>
        <begin position="79"/>
        <end position="97"/>
    </location>
</feature>
<keyword evidence="3 7" id="KW-1003">Cell membrane</keyword>
<dbReference type="InterPro" id="IPR004299">
    <property type="entry name" value="MBOAT_fam"/>
</dbReference>
<evidence type="ECO:0000256" key="8">
    <source>
        <dbReference type="SAM" id="Phobius"/>
    </source>
</evidence>
<feature type="transmembrane region" description="Helical" evidence="8">
    <location>
        <begin position="6"/>
        <end position="22"/>
    </location>
</feature>
<feature type="transmembrane region" description="Helical" evidence="8">
    <location>
        <begin position="117"/>
        <end position="140"/>
    </location>
</feature>
<feature type="transmembrane region" description="Helical" evidence="8">
    <location>
        <begin position="152"/>
        <end position="171"/>
    </location>
</feature>
<comment type="similarity">
    <text evidence="2 7">Belongs to the membrane-bound acyltransferase family.</text>
</comment>
<evidence type="ECO:0000256" key="7">
    <source>
        <dbReference type="PIRNR" id="PIRNR016636"/>
    </source>
</evidence>
<dbReference type="PIRSF" id="PIRSF016636">
    <property type="entry name" value="AlgI_DltB"/>
    <property type="match status" value="1"/>
</dbReference>
<name>A0A516GM07_9FLAO</name>
<dbReference type="InterPro" id="IPR024194">
    <property type="entry name" value="Ac/AlaTfrase_AlgI/DltB"/>
</dbReference>
<evidence type="ECO:0000256" key="2">
    <source>
        <dbReference type="ARBA" id="ARBA00010323"/>
    </source>
</evidence>
<feature type="transmembrane region" description="Helical" evidence="8">
    <location>
        <begin position="414"/>
        <end position="433"/>
    </location>
</feature>
<dbReference type="InterPro" id="IPR051085">
    <property type="entry name" value="MB_O-acyltransferase"/>
</dbReference>
<keyword evidence="7" id="KW-0808">Transferase</keyword>
<dbReference type="EMBL" id="CP041637">
    <property type="protein sequence ID" value="QDO92553.1"/>
    <property type="molecule type" value="Genomic_DNA"/>
</dbReference>
<keyword evidence="5 8" id="KW-1133">Transmembrane helix</keyword>
<dbReference type="Pfam" id="PF03062">
    <property type="entry name" value="MBOAT"/>
    <property type="match status" value="1"/>
</dbReference>
<dbReference type="InterPro" id="IPR028362">
    <property type="entry name" value="AlgI"/>
</dbReference>
<evidence type="ECO:0000256" key="3">
    <source>
        <dbReference type="ARBA" id="ARBA00022475"/>
    </source>
</evidence>
<dbReference type="Proteomes" id="UP000319209">
    <property type="component" value="Chromosome"/>
</dbReference>
<evidence type="ECO:0000313" key="9">
    <source>
        <dbReference type="EMBL" id="QDO92553.1"/>
    </source>
</evidence>
<keyword evidence="10" id="KW-1185">Reference proteome</keyword>
<dbReference type="PIRSF" id="PIRSF500217">
    <property type="entry name" value="AlgI"/>
    <property type="match status" value="1"/>
</dbReference>
<evidence type="ECO:0000256" key="5">
    <source>
        <dbReference type="ARBA" id="ARBA00022989"/>
    </source>
</evidence>
<dbReference type="OrthoDB" id="9805788at2"/>
<accession>A0A516GM07</accession>
<gene>
    <name evidence="9" type="ORF">FNB79_00660</name>
</gene>